<gene>
    <name evidence="11" type="ORF">KFL_000020040</name>
</gene>
<feature type="domain" description="Glycosyltransferase family 18 catalytic" evidence="10">
    <location>
        <begin position="225"/>
        <end position="317"/>
    </location>
</feature>
<dbReference type="STRING" id="105231.A0A1Y1HIE7"/>
<comment type="similarity">
    <text evidence="7">Belongs to the SPRING family.</text>
</comment>
<evidence type="ECO:0000256" key="6">
    <source>
        <dbReference type="ARBA" id="ARBA00023180"/>
    </source>
</evidence>
<evidence type="ECO:0000256" key="2">
    <source>
        <dbReference type="ARBA" id="ARBA00022692"/>
    </source>
</evidence>
<dbReference type="Proteomes" id="UP000054558">
    <property type="component" value="Unassembled WGS sequence"/>
</dbReference>
<dbReference type="Pfam" id="PF10218">
    <property type="entry name" value="SPRING1"/>
    <property type="match status" value="1"/>
</dbReference>
<keyword evidence="6" id="KW-0325">Glycoprotein</keyword>
<evidence type="ECO:0000313" key="12">
    <source>
        <dbReference type="Proteomes" id="UP000054558"/>
    </source>
</evidence>
<keyword evidence="2" id="KW-0812">Transmembrane</keyword>
<sequence length="321" mass="34312">MGPPCDASFPIARALLLCTLLPVFVASSVDYSSYSRESIGGRNVLIEDPTPASVDGGHSEVHLQGDQVAWRPRLPLPPVAAGGVLGCEHSRQGRHLVVDDTGFVCSRASFNGTSGCCMEQNVRDRFACTSCDPDRHCCSQYEYCVACCMDPLKTSLEDALSAPIAHQPSAKPFDTVFALCQSRCRSNSDSVVHENAYKSDLHHCYSLAGGGENASSVDGEHFKGEVSEPGQSCEETCAGRSMQCLAAALRTINTCDWLKQFFTCDGGCSVSAGADQPAEVVDDAPPHQRPGACLVNENEETLSCEGRHPMTRRLCPCAAVT</sequence>
<dbReference type="PANTHER" id="PTHR13481">
    <property type="entry name" value="SREBP REGULATING GENE PROTEIN"/>
    <property type="match status" value="1"/>
</dbReference>
<dbReference type="GO" id="GO:2000640">
    <property type="term" value="P:positive regulation of SREBP signaling pathway"/>
    <property type="evidence" value="ECO:0007669"/>
    <property type="project" value="InterPro"/>
</dbReference>
<evidence type="ECO:0000256" key="3">
    <source>
        <dbReference type="ARBA" id="ARBA00022989"/>
    </source>
</evidence>
<feature type="chain" id="PRO_5012778977" description="SREBP regulating gene protein" evidence="9">
    <location>
        <begin position="27"/>
        <end position="321"/>
    </location>
</feature>
<evidence type="ECO:0000256" key="7">
    <source>
        <dbReference type="ARBA" id="ARBA00023461"/>
    </source>
</evidence>
<dbReference type="InterPro" id="IPR026116">
    <property type="entry name" value="GT18_cat"/>
</dbReference>
<evidence type="ECO:0000256" key="4">
    <source>
        <dbReference type="ARBA" id="ARBA00023034"/>
    </source>
</evidence>
<keyword evidence="9" id="KW-0732">Signal</keyword>
<evidence type="ECO:0000256" key="1">
    <source>
        <dbReference type="ARBA" id="ARBA00004194"/>
    </source>
</evidence>
<keyword evidence="12" id="KW-1185">Reference proteome</keyword>
<dbReference type="AlphaFoldDB" id="A0A1Y1HIE7"/>
<keyword evidence="5" id="KW-0472">Membrane</keyword>
<dbReference type="OMA" id="DSCDAVC"/>
<evidence type="ECO:0000313" key="11">
    <source>
        <dbReference type="EMBL" id="GAQ77643.1"/>
    </source>
</evidence>
<dbReference type="GO" id="GO:0030144">
    <property type="term" value="F:alpha-1,6-mannosylglycoprotein 6-beta-N-acetylglucosaminyltransferase activity"/>
    <property type="evidence" value="ECO:0007669"/>
    <property type="project" value="InterPro"/>
</dbReference>
<dbReference type="PANTHER" id="PTHR13481:SF0">
    <property type="entry name" value="SREBP REGULATING GENE PROTEIN"/>
    <property type="match status" value="1"/>
</dbReference>
<reference evidence="11 12" key="1">
    <citation type="journal article" date="2014" name="Nat. Commun.">
        <title>Klebsormidium flaccidum genome reveals primary factors for plant terrestrial adaptation.</title>
        <authorList>
            <person name="Hori K."/>
            <person name="Maruyama F."/>
            <person name="Fujisawa T."/>
            <person name="Togashi T."/>
            <person name="Yamamoto N."/>
            <person name="Seo M."/>
            <person name="Sato S."/>
            <person name="Yamada T."/>
            <person name="Mori H."/>
            <person name="Tajima N."/>
            <person name="Moriyama T."/>
            <person name="Ikeuchi M."/>
            <person name="Watanabe M."/>
            <person name="Wada H."/>
            <person name="Kobayashi K."/>
            <person name="Saito M."/>
            <person name="Masuda T."/>
            <person name="Sasaki-Sekimoto Y."/>
            <person name="Mashiguchi K."/>
            <person name="Awai K."/>
            <person name="Shimojima M."/>
            <person name="Masuda S."/>
            <person name="Iwai M."/>
            <person name="Nobusawa T."/>
            <person name="Narise T."/>
            <person name="Kondo S."/>
            <person name="Saito H."/>
            <person name="Sato R."/>
            <person name="Murakawa M."/>
            <person name="Ihara Y."/>
            <person name="Oshima-Yamada Y."/>
            <person name="Ohtaka K."/>
            <person name="Satoh M."/>
            <person name="Sonobe K."/>
            <person name="Ishii M."/>
            <person name="Ohtani R."/>
            <person name="Kanamori-Sato M."/>
            <person name="Honoki R."/>
            <person name="Miyazaki D."/>
            <person name="Mochizuki H."/>
            <person name="Umetsu J."/>
            <person name="Higashi K."/>
            <person name="Shibata D."/>
            <person name="Kamiya Y."/>
            <person name="Sato N."/>
            <person name="Nakamura Y."/>
            <person name="Tabata S."/>
            <person name="Ida S."/>
            <person name="Kurokawa K."/>
            <person name="Ohta H."/>
        </authorList>
    </citation>
    <scope>NUCLEOTIDE SEQUENCE [LARGE SCALE GENOMIC DNA]</scope>
    <source>
        <strain evidence="11 12">NIES-2285</strain>
    </source>
</reference>
<evidence type="ECO:0000256" key="9">
    <source>
        <dbReference type="SAM" id="SignalP"/>
    </source>
</evidence>
<keyword evidence="4" id="KW-0333">Golgi apparatus</keyword>
<feature type="signal peptide" evidence="9">
    <location>
        <begin position="1"/>
        <end position="26"/>
    </location>
</feature>
<dbReference type="GO" id="GO:0000139">
    <property type="term" value="C:Golgi membrane"/>
    <property type="evidence" value="ECO:0007669"/>
    <property type="project" value="UniProtKB-SubCell"/>
</dbReference>
<comment type="subcellular location">
    <subcellularLocation>
        <location evidence="1">Golgi apparatus membrane</location>
        <topology evidence="1">Single-pass membrane protein</topology>
    </subcellularLocation>
</comment>
<evidence type="ECO:0000256" key="5">
    <source>
        <dbReference type="ARBA" id="ARBA00023136"/>
    </source>
</evidence>
<dbReference type="InterPro" id="IPR019352">
    <property type="entry name" value="SPRING1"/>
</dbReference>
<proteinExistence type="inferred from homology"/>
<evidence type="ECO:0000259" key="10">
    <source>
        <dbReference type="Pfam" id="PF15024"/>
    </source>
</evidence>
<keyword evidence="3" id="KW-1133">Transmembrane helix</keyword>
<name>A0A1Y1HIE7_KLENI</name>
<protein>
    <recommendedName>
        <fullName evidence="8">SREBP regulating gene protein</fullName>
    </recommendedName>
</protein>
<dbReference type="OrthoDB" id="70142at2759"/>
<dbReference type="Pfam" id="PF15024">
    <property type="entry name" value="Glyco_transf_18"/>
    <property type="match status" value="1"/>
</dbReference>
<dbReference type="UniPathway" id="UPA00378"/>
<evidence type="ECO:0000256" key="8">
    <source>
        <dbReference type="ARBA" id="ARBA00023485"/>
    </source>
</evidence>
<organism evidence="11 12">
    <name type="scientific">Klebsormidium nitens</name>
    <name type="common">Green alga</name>
    <name type="synonym">Ulothrix nitens</name>
    <dbReference type="NCBI Taxonomy" id="105231"/>
    <lineage>
        <taxon>Eukaryota</taxon>
        <taxon>Viridiplantae</taxon>
        <taxon>Streptophyta</taxon>
        <taxon>Klebsormidiophyceae</taxon>
        <taxon>Klebsormidiales</taxon>
        <taxon>Klebsormidiaceae</taxon>
        <taxon>Klebsormidium</taxon>
    </lineage>
</organism>
<dbReference type="EMBL" id="DF236951">
    <property type="protein sequence ID" value="GAQ77643.1"/>
    <property type="molecule type" value="Genomic_DNA"/>
</dbReference>
<accession>A0A1Y1HIE7</accession>